<sequence length="237" mass="28649">MQRIRELYEFMLLEEEERKLAGDDRIAINRQSFKNARKAWENMRNVYYELKNELTRTEKIIKSLERELLGLANKIKEIDQKLYGEGTNLKQIEQYQFKLELLKNEKTDKEERLLDMISREEELKEEAKKLKENLIAEKDKLLKWQEEIKFEEEEYRRNLEALRQKLNREEERLTENPYYAKYKELKEKYGNPVALVDKETCYGCFMSLPFELTKKLKLGQGEGAICPHCKRLLYYPS</sequence>
<dbReference type="Gene3D" id="1.10.287.1490">
    <property type="match status" value="1"/>
</dbReference>
<dbReference type="Pfam" id="PF02591">
    <property type="entry name" value="Zn_ribbon_9"/>
    <property type="match status" value="1"/>
</dbReference>
<protein>
    <recommendedName>
        <fullName evidence="2">C4-type zinc ribbon domain-containing protein</fullName>
    </recommendedName>
</protein>
<dbReference type="InterPro" id="IPR003743">
    <property type="entry name" value="Zf-RING_7"/>
</dbReference>
<reference evidence="4" key="1">
    <citation type="submission" date="2016-12" db="EMBL/GenBank/DDBJ databases">
        <title>Draft Genome Sequences od Carboxydothermus pertinax and islandicus, Hydrogenogenic Carboxydotrophic Bacteria.</title>
        <authorList>
            <person name="Fukuyama Y."/>
            <person name="Ohmae K."/>
            <person name="Yoneda Y."/>
            <person name="Yoshida T."/>
            <person name="Sako Y."/>
        </authorList>
    </citation>
    <scope>NUCLEOTIDE SEQUENCE [LARGE SCALE GENOMIC DNA]</scope>
    <source>
        <strain evidence="4">Ug1</strain>
    </source>
</reference>
<proteinExistence type="predicted"/>
<dbReference type="OrthoDB" id="9795058at2"/>
<accession>A0A1L8CWQ9</accession>
<evidence type="ECO:0000313" key="3">
    <source>
        <dbReference type="EMBL" id="GAV23337.1"/>
    </source>
</evidence>
<gene>
    <name evidence="3" type="ORF">cpu_18470</name>
</gene>
<keyword evidence="1" id="KW-0175">Coiled coil</keyword>
<dbReference type="Proteomes" id="UP000187485">
    <property type="component" value="Unassembled WGS sequence"/>
</dbReference>
<dbReference type="AlphaFoldDB" id="A0A1L8CWQ9"/>
<feature type="coiled-coil region" evidence="1">
    <location>
        <begin position="47"/>
        <end position="176"/>
    </location>
</feature>
<dbReference type="EMBL" id="BDJK01000043">
    <property type="protein sequence ID" value="GAV23337.1"/>
    <property type="molecule type" value="Genomic_DNA"/>
</dbReference>
<dbReference type="STRING" id="870242.cpu_18470"/>
<evidence type="ECO:0000313" key="4">
    <source>
        <dbReference type="Proteomes" id="UP000187485"/>
    </source>
</evidence>
<evidence type="ECO:0000259" key="2">
    <source>
        <dbReference type="Pfam" id="PF02591"/>
    </source>
</evidence>
<dbReference type="RefSeq" id="WP_075859770.1">
    <property type="nucleotide sequence ID" value="NZ_BDJK01000043.1"/>
</dbReference>
<organism evidence="3 4">
    <name type="scientific">Carboxydothermus pertinax</name>
    <dbReference type="NCBI Taxonomy" id="870242"/>
    <lineage>
        <taxon>Bacteria</taxon>
        <taxon>Bacillati</taxon>
        <taxon>Bacillota</taxon>
        <taxon>Clostridia</taxon>
        <taxon>Thermoanaerobacterales</taxon>
        <taxon>Thermoanaerobacteraceae</taxon>
        <taxon>Carboxydothermus</taxon>
    </lineage>
</organism>
<evidence type="ECO:0000256" key="1">
    <source>
        <dbReference type="SAM" id="Coils"/>
    </source>
</evidence>
<name>A0A1L8CWQ9_9THEO</name>
<feature type="domain" description="C4-type zinc ribbon" evidence="2">
    <location>
        <begin position="200"/>
        <end position="233"/>
    </location>
</feature>
<keyword evidence="4" id="KW-1185">Reference proteome</keyword>
<comment type="caution">
    <text evidence="3">The sequence shown here is derived from an EMBL/GenBank/DDBJ whole genome shotgun (WGS) entry which is preliminary data.</text>
</comment>